<dbReference type="AlphaFoldDB" id="A0A5J4WMP6"/>
<reference evidence="2 3" key="1">
    <citation type="submission" date="2019-03" db="EMBL/GenBank/DDBJ databases">
        <title>Single cell metagenomics reveals metabolic interactions within the superorganism composed of flagellate Streblomastix strix and complex community of Bacteroidetes bacteria on its surface.</title>
        <authorList>
            <person name="Treitli S.C."/>
            <person name="Kolisko M."/>
            <person name="Husnik F."/>
            <person name="Keeling P."/>
            <person name="Hampl V."/>
        </authorList>
    </citation>
    <scope>NUCLEOTIDE SEQUENCE [LARGE SCALE GENOMIC DNA]</scope>
    <source>
        <strain evidence="2">ST1C</strain>
    </source>
</reference>
<evidence type="ECO:0000256" key="1">
    <source>
        <dbReference type="ARBA" id="ARBA00006545"/>
    </source>
</evidence>
<sequence>MEAIGNPAKFASRFASDLQNIIGPESNRNIPPKQIVKGIAKFGGKIVPNALLGVIGSIGSMAGAISSSLTQLTQNDEQIRQQRQRTAIQPGNIEQGLTQGASSIGHGFVSGVTGLVNKPKEAYNVKKGKRDLIKGIGKGIVGLFTDPISGVLDAGKNVLIGIQNSADNLLNDQSNSGKSNFKFPKGGIGIRRLFPGLSRFGESLLI</sequence>
<dbReference type="Proteomes" id="UP000324800">
    <property type="component" value="Unassembled WGS sequence"/>
</dbReference>
<dbReference type="EMBL" id="SNRW01001663">
    <property type="protein sequence ID" value="KAA6395519.1"/>
    <property type="molecule type" value="Genomic_DNA"/>
</dbReference>
<organism evidence="2 3">
    <name type="scientific">Streblomastix strix</name>
    <dbReference type="NCBI Taxonomy" id="222440"/>
    <lineage>
        <taxon>Eukaryota</taxon>
        <taxon>Metamonada</taxon>
        <taxon>Preaxostyla</taxon>
        <taxon>Oxymonadida</taxon>
        <taxon>Streblomastigidae</taxon>
        <taxon>Streblomastix</taxon>
    </lineage>
</organism>
<gene>
    <name evidence="2" type="ORF">EZS28_008953</name>
</gene>
<dbReference type="GO" id="GO:0006623">
    <property type="term" value="P:protein targeting to vacuole"/>
    <property type="evidence" value="ECO:0007669"/>
    <property type="project" value="TreeGrafter"/>
</dbReference>
<dbReference type="PANTHER" id="PTHR16166:SF93">
    <property type="entry name" value="INTERMEMBRANE LIPID TRANSFER PROTEIN VPS13"/>
    <property type="match status" value="1"/>
</dbReference>
<proteinExistence type="inferred from homology"/>
<dbReference type="PANTHER" id="PTHR16166">
    <property type="entry name" value="VACUOLAR PROTEIN SORTING-ASSOCIATED PROTEIN VPS13"/>
    <property type="match status" value="1"/>
</dbReference>
<evidence type="ECO:0000313" key="2">
    <source>
        <dbReference type="EMBL" id="KAA6395519.1"/>
    </source>
</evidence>
<dbReference type="InterPro" id="IPR026847">
    <property type="entry name" value="VPS13"/>
</dbReference>
<comment type="caution">
    <text evidence="2">The sequence shown here is derived from an EMBL/GenBank/DDBJ whole genome shotgun (WGS) entry which is preliminary data.</text>
</comment>
<protein>
    <submittedName>
        <fullName evidence="2">Uncharacterized protein</fullName>
    </submittedName>
</protein>
<evidence type="ECO:0000313" key="3">
    <source>
        <dbReference type="Proteomes" id="UP000324800"/>
    </source>
</evidence>
<comment type="similarity">
    <text evidence="1">Belongs to the VPS13 family.</text>
</comment>
<dbReference type="GO" id="GO:0045053">
    <property type="term" value="P:protein retention in Golgi apparatus"/>
    <property type="evidence" value="ECO:0007669"/>
    <property type="project" value="TreeGrafter"/>
</dbReference>
<accession>A0A5J4WMP6</accession>
<name>A0A5J4WMP6_9EUKA</name>